<reference evidence="4 5" key="1">
    <citation type="submission" date="2019-08" db="EMBL/GenBank/DDBJ databases">
        <title>A chromosome-level genome assembly, high-density linkage maps, and genome scans reveal the genomic architecture of hybrid incompatibilities underlying speciation via character displacement in darters (Percidae: Etheostominae).</title>
        <authorList>
            <person name="Moran R.L."/>
            <person name="Catchen J.M."/>
            <person name="Fuller R.C."/>
        </authorList>
    </citation>
    <scope>NUCLEOTIDE SEQUENCE [LARGE SCALE GENOMIC DNA]</scope>
    <source>
        <strain evidence="4">EspeVRDwgs_2016</strain>
        <tissue evidence="4">Muscle</tissue>
    </source>
</reference>
<dbReference type="InterPro" id="IPR000436">
    <property type="entry name" value="Sushi_SCR_CCP_dom"/>
</dbReference>
<evidence type="ECO:0000313" key="4">
    <source>
        <dbReference type="EMBL" id="KAA8578752.1"/>
    </source>
</evidence>
<organism evidence="4 5">
    <name type="scientific">Etheostoma spectabile</name>
    <name type="common">orangethroat darter</name>
    <dbReference type="NCBI Taxonomy" id="54343"/>
    <lineage>
        <taxon>Eukaryota</taxon>
        <taxon>Metazoa</taxon>
        <taxon>Chordata</taxon>
        <taxon>Craniata</taxon>
        <taxon>Vertebrata</taxon>
        <taxon>Euteleostomi</taxon>
        <taxon>Actinopterygii</taxon>
        <taxon>Neopterygii</taxon>
        <taxon>Teleostei</taxon>
        <taxon>Neoteleostei</taxon>
        <taxon>Acanthomorphata</taxon>
        <taxon>Eupercaria</taxon>
        <taxon>Perciformes</taxon>
        <taxon>Percoidei</taxon>
        <taxon>Percidae</taxon>
        <taxon>Etheostomatinae</taxon>
        <taxon>Etheostoma</taxon>
    </lineage>
</organism>
<dbReference type="Gene3D" id="2.10.70.10">
    <property type="entry name" value="Complement Module, domain 1"/>
    <property type="match status" value="1"/>
</dbReference>
<dbReference type="EMBL" id="VOFY01000195">
    <property type="protein sequence ID" value="KAA8578752.1"/>
    <property type="molecule type" value="Genomic_DNA"/>
</dbReference>
<evidence type="ECO:0000259" key="3">
    <source>
        <dbReference type="PROSITE" id="PS50923"/>
    </source>
</evidence>
<keyword evidence="2" id="KW-0768">Sushi</keyword>
<keyword evidence="1" id="KW-1015">Disulfide bond</keyword>
<evidence type="ECO:0000256" key="1">
    <source>
        <dbReference type="ARBA" id="ARBA00023157"/>
    </source>
</evidence>
<feature type="domain" description="Sushi" evidence="3">
    <location>
        <begin position="1"/>
        <end position="43"/>
    </location>
</feature>
<comment type="caution">
    <text evidence="2">Lacks conserved residue(s) required for the propagation of feature annotation.</text>
</comment>
<dbReference type="PROSITE" id="PS50923">
    <property type="entry name" value="SUSHI"/>
    <property type="match status" value="1"/>
</dbReference>
<evidence type="ECO:0000313" key="5">
    <source>
        <dbReference type="Proteomes" id="UP000327493"/>
    </source>
</evidence>
<protein>
    <recommendedName>
        <fullName evidence="3">Sushi domain-containing protein</fullName>
    </recommendedName>
</protein>
<name>A0A5J5CAK4_9PERO</name>
<keyword evidence="5" id="KW-1185">Reference proteome</keyword>
<accession>A0A5J5CAK4</accession>
<sequence length="44" mass="5172">MVILWEMIHVFEVQCAAWYKRVGPERVRCYSNGMWSAVPVCNVL</sequence>
<gene>
    <name evidence="4" type="ORF">FQN60_007004</name>
</gene>
<evidence type="ECO:0000256" key="2">
    <source>
        <dbReference type="PROSITE-ProRule" id="PRU00302"/>
    </source>
</evidence>
<dbReference type="InterPro" id="IPR035976">
    <property type="entry name" value="Sushi/SCR/CCP_sf"/>
</dbReference>
<dbReference type="Proteomes" id="UP000327493">
    <property type="component" value="Unassembled WGS sequence"/>
</dbReference>
<proteinExistence type="predicted"/>
<dbReference type="AlphaFoldDB" id="A0A5J5CAK4"/>
<comment type="caution">
    <text evidence="4">The sequence shown here is derived from an EMBL/GenBank/DDBJ whole genome shotgun (WGS) entry which is preliminary data.</text>
</comment>
<dbReference type="SUPFAM" id="SSF57535">
    <property type="entry name" value="Complement control module/SCR domain"/>
    <property type="match status" value="1"/>
</dbReference>
<dbReference type="CDD" id="cd00033">
    <property type="entry name" value="CCP"/>
    <property type="match status" value="1"/>
</dbReference>